<dbReference type="OrthoDB" id="9181317at2"/>
<proteinExistence type="predicted"/>
<dbReference type="EMBL" id="PCDP01000035">
    <property type="protein sequence ID" value="PZM14123.1"/>
    <property type="molecule type" value="Genomic_DNA"/>
</dbReference>
<dbReference type="Pfam" id="PF07087">
    <property type="entry name" value="DUF1353"/>
    <property type="match status" value="1"/>
</dbReference>
<reference evidence="1 2" key="1">
    <citation type="journal article" date="2018" name="Sci. Rep.">
        <title>Rhizobium tumorigenes sp. nov., a novel plant tumorigenic bacterium isolated from cane gall tumors on thornless blackberry.</title>
        <authorList>
            <person name="Kuzmanovi N."/>
            <person name="Smalla K."/>
            <person name="Gronow S."/>
            <person name="PuBawska J."/>
        </authorList>
    </citation>
    <scope>NUCLEOTIDE SEQUENCE [LARGE SCALE GENOMIC DNA]</scope>
    <source>
        <strain evidence="1 2">CCBAU 85046</strain>
    </source>
</reference>
<comment type="caution">
    <text evidence="1">The sequence shown here is derived from an EMBL/GenBank/DDBJ whole genome shotgun (WGS) entry which is preliminary data.</text>
</comment>
<organism evidence="1 2">
    <name type="scientific">Rhizobium tubonense</name>
    <dbReference type="NCBI Taxonomy" id="484088"/>
    <lineage>
        <taxon>Bacteria</taxon>
        <taxon>Pseudomonadati</taxon>
        <taxon>Pseudomonadota</taxon>
        <taxon>Alphaproteobacteria</taxon>
        <taxon>Hyphomicrobiales</taxon>
        <taxon>Rhizobiaceae</taxon>
        <taxon>Rhizobium/Agrobacterium group</taxon>
        <taxon>Rhizobium</taxon>
    </lineage>
</organism>
<dbReference type="AlphaFoldDB" id="A0A2W4ETF2"/>
<name>A0A2W4ETF2_9HYPH</name>
<dbReference type="InterPro" id="IPR010767">
    <property type="entry name" value="Phage_CGC-2007_Cje0229"/>
</dbReference>
<accession>A0A2W4ETF2</accession>
<sequence>MAAIIMLSACTTISFDELPPGKFTGSLFVMWVGEGGSSGDGKFVFVPDPSDRLTFQRGGTGPGQTIVPGVMYTDGGSIPQVFQVFRGLHPWGYAPAYVVHDWLFTAHQCLSDGRTDKDYRALSDVDFDNSANILGEAIQALIKQRQVSRDDVAGSAITAAVASPIARNSWNKKGACADDEVTEADLREIEKAVPGSTTREARRRNLDIAAGAKNLRRASRARLVTRVSLQ</sequence>
<gene>
    <name evidence="1" type="ORF">CPY51_12580</name>
</gene>
<evidence type="ECO:0008006" key="3">
    <source>
        <dbReference type="Google" id="ProtNLM"/>
    </source>
</evidence>
<protein>
    <recommendedName>
        <fullName evidence="3">DUF1353 domain-containing protein</fullName>
    </recommendedName>
</protein>
<dbReference type="Proteomes" id="UP000248925">
    <property type="component" value="Unassembled WGS sequence"/>
</dbReference>
<evidence type="ECO:0000313" key="1">
    <source>
        <dbReference type="EMBL" id="PZM14123.1"/>
    </source>
</evidence>
<keyword evidence="2" id="KW-1185">Reference proteome</keyword>
<evidence type="ECO:0000313" key="2">
    <source>
        <dbReference type="Proteomes" id="UP000248925"/>
    </source>
</evidence>